<comment type="similarity">
    <text evidence="2">Belongs to the VPS10-related sortilin family.</text>
</comment>
<feature type="domain" description="VPS10" evidence="11">
    <location>
        <begin position="752"/>
        <end position="1388"/>
    </location>
</feature>
<evidence type="ECO:0000313" key="12">
    <source>
        <dbReference type="EMBL" id="KTB38135.1"/>
    </source>
</evidence>
<comment type="caution">
    <text evidence="12">The sequence shown here is derived from an EMBL/GenBank/DDBJ whole genome shotgun (WGS) entry which is preliminary data.</text>
</comment>
<dbReference type="FunFam" id="3.30.60.270:FF:000005">
    <property type="entry name" value="Sortilin"/>
    <property type="match status" value="1"/>
</dbReference>
<protein>
    <recommendedName>
        <fullName evidence="11">VPS10 domain-containing protein</fullName>
    </recommendedName>
</protein>
<feature type="chain" id="PRO_5006901902" description="VPS10 domain-containing protein" evidence="10">
    <location>
        <begin position="33"/>
        <end position="1432"/>
    </location>
</feature>
<dbReference type="Pfam" id="PF15902">
    <property type="entry name" value="Sortilin-Vps10"/>
    <property type="match status" value="2"/>
</dbReference>
<evidence type="ECO:0000256" key="8">
    <source>
        <dbReference type="ARBA" id="ARBA00023180"/>
    </source>
</evidence>
<evidence type="ECO:0000313" key="13">
    <source>
        <dbReference type="Proteomes" id="UP000054988"/>
    </source>
</evidence>
<keyword evidence="5" id="KW-0677">Repeat</keyword>
<dbReference type="SUPFAM" id="SSF110296">
    <property type="entry name" value="Oligoxyloglucan reducing end-specific cellobiohydrolase"/>
    <property type="match status" value="2"/>
</dbReference>
<evidence type="ECO:0000256" key="9">
    <source>
        <dbReference type="SAM" id="Phobius"/>
    </source>
</evidence>
<dbReference type="InterPro" id="IPR031778">
    <property type="entry name" value="Sortilin_N"/>
</dbReference>
<dbReference type="InterPro" id="IPR031777">
    <property type="entry name" value="Sortilin_C"/>
</dbReference>
<dbReference type="PANTHER" id="PTHR12106">
    <property type="entry name" value="SORTILIN RELATED"/>
    <property type="match status" value="1"/>
</dbReference>
<evidence type="ECO:0000256" key="2">
    <source>
        <dbReference type="ARBA" id="ARBA00008251"/>
    </source>
</evidence>
<evidence type="ECO:0000256" key="4">
    <source>
        <dbReference type="ARBA" id="ARBA00022729"/>
    </source>
</evidence>
<dbReference type="InterPro" id="IPR015943">
    <property type="entry name" value="WD40/YVTN_repeat-like_dom_sf"/>
</dbReference>
<dbReference type="InterPro" id="IPR036278">
    <property type="entry name" value="Sialidase_sf"/>
</dbReference>
<evidence type="ECO:0000256" key="5">
    <source>
        <dbReference type="ARBA" id="ARBA00022737"/>
    </source>
</evidence>
<feature type="signal peptide" evidence="10">
    <location>
        <begin position="1"/>
        <end position="32"/>
    </location>
</feature>
<dbReference type="eggNOG" id="KOG3511">
    <property type="taxonomic scope" value="Eukaryota"/>
</dbReference>
<organism evidence="12 13">
    <name type="scientific">Moniliophthora roreri</name>
    <name type="common">Frosty pod rot fungus</name>
    <name type="synonym">Monilia roreri</name>
    <dbReference type="NCBI Taxonomy" id="221103"/>
    <lineage>
        <taxon>Eukaryota</taxon>
        <taxon>Fungi</taxon>
        <taxon>Dikarya</taxon>
        <taxon>Basidiomycota</taxon>
        <taxon>Agaricomycotina</taxon>
        <taxon>Agaricomycetes</taxon>
        <taxon>Agaricomycetidae</taxon>
        <taxon>Agaricales</taxon>
        <taxon>Marasmiineae</taxon>
        <taxon>Marasmiaceae</taxon>
        <taxon>Moniliophthora</taxon>
    </lineage>
</organism>
<dbReference type="InterPro" id="IPR006581">
    <property type="entry name" value="VPS10"/>
</dbReference>
<dbReference type="PANTHER" id="PTHR12106:SF27">
    <property type="entry name" value="SORTILIN-RELATED RECEPTOR"/>
    <property type="match status" value="1"/>
</dbReference>
<sequence>MMILRHWSDSSGLLFFFFSVFWLLSRVGSVAAGEVSHSVSSFDNPPARLFYFDDSESVIYFDAIAGTVYVSSDEGKTWSPASDIPQGEALMVIEHPFDNSYAFVLTDSDVHYRTVDRGKTWRRFEVPARLAMTARPLSFHSDKQKYGYILYQGTVCDKDGWGAICWDETYYTTDAFASKPKKLLSNTQRCQFAHSSRAFEHSAPADLVYCVAFDHTTSTGAVPSIESSKLFSSIDFFQSNKMVEDLGIGRNARGVVAFAIVSKFAVVALKDFSQGSKGDMVLYVTVDTLTWARAEFPHASSAQLRESAFTVVESPIHSLAVDIVTQGSGTIGTLFVSNSNGTYFTQSLKDTNRNEAGYVDYEQIYGLEGVGLANIVANPDQVEGGWGVEKMLKSRITWDDGRSWKNIQPPLHDARGNRINCNAKNTQECSLHLHSATAPHNFGPIFNSPSPGIFVGVGSVGDTLLPYEECDTYLSTDAGISWSHIRFWPHKYEFGDSGSVLVAVNDKETTDEVAYSLDLGKNWYTYKFGVKLRARALVTLPDSTSQKFILVGQVSRKDQTNNVGRFVTVFLDFADTRGRKCGDSDYEKWYASPRDKECLMGHKARFFSTPLRLIEPRANVNPQRYYRRRKPSADCYVGDKFQDPIEQEEDCKCGDEDFECDFNYTPSGDQCVALGPEPIPASICLDSNSKYMGSSGWRRIPGDTCVGGPKANKDKKIEKDCTQAQPAEGEIRHQTFEFPDFVEQHAYFRDSKTLLVRLHNFAVYQSSNEGYTWQQIHPKERFLAFYHHPYSNERAYLITAENRIYITTDTGRSWHRMMTPSPPNRFRVPVLRFQPGSDRIIWTGSVNCEGSQQGCHTEAHWSRDNGRTWTLIDKYVVNCAWVADTNLQADPTEIVCESWQQKEGNQPSQPGPGLELVEGKNYYAQGERKKLFDNVIGFAKFSEYLVVAELKLNGTSLGLQVSLDGVNFAPAVFPKDMTLDTHVAFTILESSTQSLFLFMTVSDIPPFGSILKSNSNGTYFIDSLDNVNRNDVGYVDFEKMIGLDGIALVNIVRDPVEASITGKKDLISRITHNDGGSWKSLRPPKTDSLGNKYDCKDTSCALHVHGYTERLNPQPTFSTPSIVGVIMGVGNVGSSLAPYIDSDTFLSRDGGFTWREVHKGAHLWEFGDSGSILVMANDEEPVDHILFTTDEGETWREYRFIADGAGKMRVRSIVTVPSDTSRRFVLLGEYPGGRGTVAVQVDFSALTSRQCVLDTDDPNHADFELWSPSEDRNEVCLFGRQTLYYRIKSGANCYIGEQRKALAKIERNCACTESDFECEFNHVRDPETNKCVLVAGALPLPSDQQCQEDGMWYERTAYRKIPHSSCEGGSRPDRGEGHSCLQTPGRLAGHGVFFWFMVLVVPLGLTALIGIWWWRKSRFARGLIRLPEDQAD</sequence>
<dbReference type="GO" id="GO:0005794">
    <property type="term" value="C:Golgi apparatus"/>
    <property type="evidence" value="ECO:0007669"/>
    <property type="project" value="TreeGrafter"/>
</dbReference>
<dbReference type="Gene3D" id="3.30.60.270">
    <property type="match status" value="2"/>
</dbReference>
<name>A0A0W0FP40_MONRR</name>
<comment type="subcellular location">
    <subcellularLocation>
        <location evidence="1">Membrane</location>
    </subcellularLocation>
</comment>
<evidence type="ECO:0000256" key="1">
    <source>
        <dbReference type="ARBA" id="ARBA00004370"/>
    </source>
</evidence>
<evidence type="ECO:0000256" key="3">
    <source>
        <dbReference type="ARBA" id="ARBA00022692"/>
    </source>
</evidence>
<gene>
    <name evidence="12" type="ORF">WG66_9284</name>
</gene>
<dbReference type="SUPFAM" id="SSF50939">
    <property type="entry name" value="Sialidases"/>
    <property type="match status" value="1"/>
</dbReference>
<dbReference type="Pfam" id="PF15901">
    <property type="entry name" value="Sortilin_C"/>
    <property type="match status" value="3"/>
</dbReference>
<keyword evidence="6 9" id="KW-1133">Transmembrane helix</keyword>
<keyword evidence="4 10" id="KW-0732">Signal</keyword>
<dbReference type="EMBL" id="LATX01001780">
    <property type="protein sequence ID" value="KTB38135.1"/>
    <property type="molecule type" value="Genomic_DNA"/>
</dbReference>
<keyword evidence="3 9" id="KW-0812">Transmembrane</keyword>
<keyword evidence="8" id="KW-0325">Glycoprotein</keyword>
<evidence type="ECO:0000256" key="10">
    <source>
        <dbReference type="SAM" id="SignalP"/>
    </source>
</evidence>
<dbReference type="Gene3D" id="2.130.10.10">
    <property type="entry name" value="YVTN repeat-like/Quinoprotein amine dehydrogenase"/>
    <property type="match status" value="2"/>
</dbReference>
<proteinExistence type="inferred from homology"/>
<dbReference type="GO" id="GO:0007034">
    <property type="term" value="P:vacuolar transport"/>
    <property type="evidence" value="ECO:0007669"/>
    <property type="project" value="UniProtKB-ARBA"/>
</dbReference>
<dbReference type="GO" id="GO:0016020">
    <property type="term" value="C:membrane"/>
    <property type="evidence" value="ECO:0007669"/>
    <property type="project" value="UniProtKB-SubCell"/>
</dbReference>
<evidence type="ECO:0000256" key="7">
    <source>
        <dbReference type="ARBA" id="ARBA00023136"/>
    </source>
</evidence>
<dbReference type="InterPro" id="IPR050310">
    <property type="entry name" value="VPS10-sortilin"/>
</dbReference>
<dbReference type="Proteomes" id="UP000054988">
    <property type="component" value="Unassembled WGS sequence"/>
</dbReference>
<reference evidence="12 13" key="1">
    <citation type="submission" date="2015-12" db="EMBL/GenBank/DDBJ databases">
        <title>Draft genome sequence of Moniliophthora roreri, the causal agent of frosty pod rot of cacao.</title>
        <authorList>
            <person name="Aime M.C."/>
            <person name="Diaz-Valderrama J.R."/>
            <person name="Kijpornyongpan T."/>
            <person name="Phillips-Mora W."/>
        </authorList>
    </citation>
    <scope>NUCLEOTIDE SEQUENCE [LARGE SCALE GENOMIC DNA]</scope>
    <source>
        <strain evidence="12 13">MCA 2952</strain>
    </source>
</reference>
<keyword evidence="7 9" id="KW-0472">Membrane</keyword>
<feature type="transmembrane region" description="Helical" evidence="9">
    <location>
        <begin position="1392"/>
        <end position="1414"/>
    </location>
</feature>
<evidence type="ECO:0000256" key="6">
    <source>
        <dbReference type="ARBA" id="ARBA00022989"/>
    </source>
</evidence>
<accession>A0A0W0FP40</accession>
<dbReference type="SMART" id="SM00602">
    <property type="entry name" value="VPS10"/>
    <property type="match status" value="2"/>
</dbReference>
<dbReference type="GO" id="GO:0006892">
    <property type="term" value="P:post-Golgi vesicle-mediated transport"/>
    <property type="evidence" value="ECO:0007669"/>
    <property type="project" value="TreeGrafter"/>
</dbReference>
<feature type="domain" description="VPS10" evidence="11">
    <location>
        <begin position="57"/>
        <end position="726"/>
    </location>
</feature>
<dbReference type="Gene3D" id="2.10.70.80">
    <property type="match status" value="2"/>
</dbReference>
<evidence type="ECO:0000259" key="11">
    <source>
        <dbReference type="SMART" id="SM00602"/>
    </source>
</evidence>